<dbReference type="EMBL" id="CP049888">
    <property type="protein sequence ID" value="QIL51143.1"/>
    <property type="molecule type" value="Genomic_DNA"/>
</dbReference>
<dbReference type="InterPro" id="IPR001646">
    <property type="entry name" value="5peptide_repeat"/>
</dbReference>
<organism evidence="1 2">
    <name type="scientific">Weissella coleopterorum</name>
    <dbReference type="NCBI Taxonomy" id="2714949"/>
    <lineage>
        <taxon>Bacteria</taxon>
        <taxon>Bacillati</taxon>
        <taxon>Bacillota</taxon>
        <taxon>Bacilli</taxon>
        <taxon>Lactobacillales</taxon>
        <taxon>Lactobacillaceae</taxon>
        <taxon>Weissella</taxon>
    </lineage>
</organism>
<dbReference type="Proteomes" id="UP000500741">
    <property type="component" value="Chromosome"/>
</dbReference>
<protein>
    <recommendedName>
        <fullName evidence="3">Pentapeptide repeat-containing protein</fullName>
    </recommendedName>
</protein>
<dbReference type="InterPro" id="IPR052949">
    <property type="entry name" value="PA_immunity-related"/>
</dbReference>
<proteinExistence type="predicted"/>
<dbReference type="Gene3D" id="2.160.20.80">
    <property type="entry name" value="E3 ubiquitin-protein ligase SopA"/>
    <property type="match status" value="1"/>
</dbReference>
<evidence type="ECO:0000313" key="1">
    <source>
        <dbReference type="EMBL" id="QIL51143.1"/>
    </source>
</evidence>
<accession>A0A6G8B1Y0</accession>
<dbReference type="Pfam" id="PF13599">
    <property type="entry name" value="Pentapeptide_4"/>
    <property type="match status" value="1"/>
</dbReference>
<dbReference type="PANTHER" id="PTHR42999">
    <property type="entry name" value="ANTIBIOTIC RESISTANCE PROTEIN MCBG"/>
    <property type="match status" value="1"/>
</dbReference>
<keyword evidence="2" id="KW-1185">Reference proteome</keyword>
<name>A0A6G8B1Y0_9LACO</name>
<sequence length="196" mass="22100">MIENKVMSLDEVEIGEKYFKCEFTFSNGNLLLDDITFDSCIFKQDDFSLADILDCTFINCDLSNFLFNESNIYRTKFKNDRLLGSSWIGANLKDIKIEACQGDLSNFSAAKITKSVFSDTALQEAYFQDVEFKNQIIFDHCNIDAIDVTNTKLKQVQVASSSFSAISFSPELMKGLQLNIQQGMIILNALGLDVKD</sequence>
<dbReference type="RefSeq" id="WP_166011443.1">
    <property type="nucleotide sequence ID" value="NZ_CP049888.1"/>
</dbReference>
<evidence type="ECO:0000313" key="2">
    <source>
        <dbReference type="Proteomes" id="UP000500741"/>
    </source>
</evidence>
<dbReference type="PANTHER" id="PTHR42999:SF1">
    <property type="entry name" value="PENTAPEPTIDE REPEAT-CONTAINING PROTEIN"/>
    <property type="match status" value="1"/>
</dbReference>
<dbReference type="KEGG" id="wco:G7084_07475"/>
<dbReference type="AlphaFoldDB" id="A0A6G8B1Y0"/>
<dbReference type="SUPFAM" id="SSF141571">
    <property type="entry name" value="Pentapeptide repeat-like"/>
    <property type="match status" value="1"/>
</dbReference>
<gene>
    <name evidence="1" type="ORF">G7084_07475</name>
</gene>
<evidence type="ECO:0008006" key="3">
    <source>
        <dbReference type="Google" id="ProtNLM"/>
    </source>
</evidence>
<reference evidence="1 2" key="1">
    <citation type="submission" date="2020-03" db="EMBL/GenBank/DDBJ databases">
        <title>Weissella sp. nov., isolated from Cybister lewisianus.</title>
        <authorList>
            <person name="Hyun D.-W."/>
            <person name="Bae J.-W."/>
        </authorList>
    </citation>
    <scope>NUCLEOTIDE SEQUENCE [LARGE SCALE GENOMIC DNA]</scope>
    <source>
        <strain evidence="1 2">HDW19</strain>
    </source>
</reference>